<keyword evidence="2" id="KW-0472">Membrane</keyword>
<dbReference type="GO" id="GO:0016491">
    <property type="term" value="F:oxidoreductase activity"/>
    <property type="evidence" value="ECO:0007669"/>
    <property type="project" value="InterPro"/>
</dbReference>
<dbReference type="InterPro" id="IPR050723">
    <property type="entry name" value="CFA/CMAS"/>
</dbReference>
<dbReference type="InterPro" id="IPR036188">
    <property type="entry name" value="FAD/NAD-bd_sf"/>
</dbReference>
<feature type="transmembrane region" description="Helical" evidence="2">
    <location>
        <begin position="995"/>
        <end position="1018"/>
    </location>
</feature>
<dbReference type="SUPFAM" id="SSF53335">
    <property type="entry name" value="S-adenosyl-L-methionine-dependent methyltransferases"/>
    <property type="match status" value="1"/>
</dbReference>
<keyword evidence="2" id="KW-0812">Transmembrane</keyword>
<dbReference type="GeneID" id="19015308"/>
<evidence type="ECO:0000256" key="2">
    <source>
        <dbReference type="SAM" id="Phobius"/>
    </source>
</evidence>
<evidence type="ECO:0000259" key="3">
    <source>
        <dbReference type="Pfam" id="PF01593"/>
    </source>
</evidence>
<dbReference type="Gene3D" id="1.10.405.20">
    <property type="match status" value="1"/>
</dbReference>
<keyword evidence="1" id="KW-0175">Coiled coil</keyword>
<feature type="coiled-coil region" evidence="1">
    <location>
        <begin position="1016"/>
        <end position="1044"/>
    </location>
</feature>
<keyword evidence="2" id="KW-1133">Transmembrane helix</keyword>
<dbReference type="Gene3D" id="3.50.50.60">
    <property type="entry name" value="FAD/NAD(P)-binding domain"/>
    <property type="match status" value="1"/>
</dbReference>
<dbReference type="eggNOG" id="ENOG502QSMW">
    <property type="taxonomic scope" value="Eukaryota"/>
</dbReference>
<dbReference type="InterPro" id="IPR002937">
    <property type="entry name" value="Amino_oxidase"/>
</dbReference>
<evidence type="ECO:0000313" key="5">
    <source>
        <dbReference type="Proteomes" id="UP000198341"/>
    </source>
</evidence>
<dbReference type="OrthoDB" id="5977668at2759"/>
<dbReference type="RefSeq" id="XP_007512428.1">
    <property type="nucleotide sequence ID" value="XM_007512366.1"/>
</dbReference>
<dbReference type="AlphaFoldDB" id="K8F648"/>
<dbReference type="KEGG" id="bpg:Bathy06g03280"/>
<feature type="domain" description="Amine oxidase" evidence="3">
    <location>
        <begin position="33"/>
        <end position="436"/>
    </location>
</feature>
<dbReference type="FunFam" id="1.10.405.20:FF:000001">
    <property type="entry name" value="Amine oxidase"/>
    <property type="match status" value="1"/>
</dbReference>
<name>K8F648_9CHLO</name>
<gene>
    <name evidence="4" type="ORF">Bathy06g03280</name>
</gene>
<evidence type="ECO:0000256" key="1">
    <source>
        <dbReference type="SAM" id="Coils"/>
    </source>
</evidence>
<dbReference type="Gene3D" id="3.30.70.1990">
    <property type="match status" value="1"/>
</dbReference>
<evidence type="ECO:0000313" key="4">
    <source>
        <dbReference type="EMBL" id="CCO17028.1"/>
    </source>
</evidence>
<accession>K8F648</accession>
<dbReference type="Proteomes" id="UP000198341">
    <property type="component" value="Chromosome 6"/>
</dbReference>
<reference evidence="4 5" key="1">
    <citation type="submission" date="2011-10" db="EMBL/GenBank/DDBJ databases">
        <authorList>
            <person name="Genoscope - CEA"/>
        </authorList>
    </citation>
    <scope>NUCLEOTIDE SEQUENCE [LARGE SCALE GENOMIC DNA]</scope>
    <source>
        <strain evidence="4 5">RCC 1105</strain>
    </source>
</reference>
<dbReference type="PANTHER" id="PTHR43667:SF2">
    <property type="entry name" value="FATTY ACID C-METHYL TRANSFERASE"/>
    <property type="match status" value="1"/>
</dbReference>
<dbReference type="EMBL" id="FO082273">
    <property type="protein sequence ID" value="CCO17028.1"/>
    <property type="molecule type" value="Genomic_DNA"/>
</dbReference>
<proteinExistence type="predicted"/>
<dbReference type="Pfam" id="PF02353">
    <property type="entry name" value="CMAS"/>
    <property type="match status" value="1"/>
</dbReference>
<feature type="transmembrane region" description="Helical" evidence="2">
    <location>
        <begin position="951"/>
        <end position="974"/>
    </location>
</feature>
<dbReference type="SUPFAM" id="SSF51905">
    <property type="entry name" value="FAD/NAD(P)-binding domain"/>
    <property type="match status" value="1"/>
</dbReference>
<dbReference type="PANTHER" id="PTHR43667">
    <property type="entry name" value="CYCLOPROPANE-FATTY-ACYL-PHOSPHOLIPID SYNTHASE"/>
    <property type="match status" value="1"/>
</dbReference>
<sequence>MASSPLGNNNDDFNNENESSKKKQTVCVIGAGISGLSAAYLLHQSNAFAVTVYESEPTAGGHALTREKSKHAGELDVDLGFQVFNLTTYPHLVGLFEELRVKHEQSDMSFSLQSERTEWGSLGLSGIFAQKRNLINPKFWNMIREILKFKKVKHDVLSGSKKEYWEKKTLGEYLRENGYSDYFRDHYVLPMCAAIWSCNDKDALGFPLKPLITFWANHHLLEIFERPVWRVVKGRSKAYVEAVLKALPDGCVKTGRYVHTVHRYFDDASKSRIKVKTTETKKAATGEQTKEKFDHVIFACHAHQALAMIGKNATEKELEILSNFRTTRNEVVLHDDPQFMPKNRSAWASWNCKSIGKKGENDSVCVTYWVNLLQNLPKGAKDVFVTLNPTEKIDEERVEFKKYLGHPVFNENAIKAQEDLKSRLQGENNTWFTGAWLRYGFHEDGIHSAVEMCKKLLGKDDVVPWMPRFDVEPKQSLLGSAFMSMFQTIAGKWMPPNAKLTFTLPTGVDFSISGKRDKSKPVPDEVRLTIFSEDMFKQCITRQDIGLGEAYMNNDFSGDVMAFLDLICSGHPSKQEKSNRKKGLSNPKKNWFNPKELVAAILSILGGAAEMAAHKALSNTKEGSKKNIEYHYDAGNAFYSLFLDNTLLYSSAVHVKNADGTPAELNGDDNMYIDKLLMNGNREMTFEEKEIHLEQSQYDKIDAMIARLDFKKTDEVLEIGCGWGQLAIRLATKIGCKVTGLTLSKEQAAEARARVAKLKLSHLIEIKIQDYRDETNVYDKVISIEMLEAVGHEHLPTFFETVRNCLKPNGTCAIQVITIPDERYKQYCETTSDFIRAYIFPGGHLPSISAMKNAAPNGLSLDSYDDIGLHYAVTLRLWRERMLARKQKVFDLGYSKRFVRMYEFYFAYCEAAFKHGLIGDLQMTWKRDGYDLDALKARDEEDKLKSNEAEFSWAVFASLLFLLFLLFAVSILLSTERAKEKYTALILPLLQRKGAIIDNPFATIIIAFVATLVFRFMLLRRNIANAREEAKKLAKDRLATMQREGGGRLGDGYAAA</sequence>
<dbReference type="CDD" id="cd02440">
    <property type="entry name" value="AdoMet_MTases"/>
    <property type="match status" value="1"/>
</dbReference>
<dbReference type="Gene3D" id="3.40.50.150">
    <property type="entry name" value="Vaccinia Virus protein VP39"/>
    <property type="match status" value="1"/>
</dbReference>
<protein>
    <submittedName>
        <fullName evidence="4">Cyclopropane-fatty-acyl-phospholipid synthase</fullName>
    </submittedName>
</protein>
<organism evidence="4 5">
    <name type="scientific">Bathycoccus prasinos</name>
    <dbReference type="NCBI Taxonomy" id="41875"/>
    <lineage>
        <taxon>Eukaryota</taxon>
        <taxon>Viridiplantae</taxon>
        <taxon>Chlorophyta</taxon>
        <taxon>Mamiellophyceae</taxon>
        <taxon>Mamiellales</taxon>
        <taxon>Bathycoccaceae</taxon>
        <taxon>Bathycoccus</taxon>
    </lineage>
</organism>
<dbReference type="InterPro" id="IPR029063">
    <property type="entry name" value="SAM-dependent_MTases_sf"/>
</dbReference>
<keyword evidence="5" id="KW-1185">Reference proteome</keyword>
<dbReference type="STRING" id="41875.K8F648"/>
<dbReference type="Pfam" id="PF01593">
    <property type="entry name" value="Amino_oxidase"/>
    <property type="match status" value="1"/>
</dbReference>